<protein>
    <submittedName>
        <fullName evidence="2">Group 1 glycosyl transferase</fullName>
    </submittedName>
</protein>
<dbReference type="EMBL" id="AEWJ01000024">
    <property type="protein sequence ID" value="EGD59924.1"/>
    <property type="molecule type" value="Genomic_DNA"/>
</dbReference>
<dbReference type="SUPFAM" id="SSF53756">
    <property type="entry name" value="UDP-Glycosyltransferase/glycogen phosphorylase"/>
    <property type="match status" value="1"/>
</dbReference>
<dbReference type="InterPro" id="IPR050194">
    <property type="entry name" value="Glycosyltransferase_grp1"/>
</dbReference>
<dbReference type="Gene3D" id="3.40.50.2000">
    <property type="entry name" value="Glycogen Phosphorylase B"/>
    <property type="match status" value="2"/>
</dbReference>
<comment type="caution">
    <text evidence="2">The sequence shown here is derived from an EMBL/GenBank/DDBJ whole genome shotgun (WGS) entry which is preliminary data.</text>
</comment>
<keyword evidence="2" id="KW-0808">Transferase</keyword>
<dbReference type="Proteomes" id="UP000004728">
    <property type="component" value="Unassembled WGS sequence"/>
</dbReference>
<reference evidence="2 3" key="1">
    <citation type="journal article" date="2012" name="J. Bacteriol.">
        <title>Draft Genome Sequence of Novosphingobium nitrogenifigens Y88T.</title>
        <authorList>
            <person name="Strabala T.J."/>
            <person name="Macdonald L."/>
            <person name="Liu V."/>
            <person name="Smit A.M."/>
        </authorList>
    </citation>
    <scope>NUCLEOTIDE SEQUENCE [LARGE SCALE GENOMIC DNA]</scope>
    <source>
        <strain evidence="2 3">DSM 19370</strain>
    </source>
</reference>
<dbReference type="HOGENOM" id="CLU_041001_0_0_5"/>
<gene>
    <name evidence="2" type="ORF">Y88_2364</name>
</gene>
<proteinExistence type="predicted"/>
<dbReference type="RefSeq" id="WP_008069821.1">
    <property type="nucleotide sequence ID" value="NZ_AQWK01000003.1"/>
</dbReference>
<evidence type="ECO:0000313" key="3">
    <source>
        <dbReference type="Proteomes" id="UP000004728"/>
    </source>
</evidence>
<feature type="domain" description="Glycosyltransferase subfamily 4-like N-terminal" evidence="1">
    <location>
        <begin position="21"/>
        <end position="194"/>
    </location>
</feature>
<name>F1Z6E3_9SPHN</name>
<dbReference type="InParanoid" id="F1Z6E3"/>
<sequence length="384" mass="42891">MAFGKTAPRVAIIHYWLVGMRGGERVLERLLRLYPGADIFTHVVRPEALSDTIRSHTIKTSFISRLPGAQRRYQHYLPLMPLALEQLDLRGYDLVISSEAGPAKGVIAPPDAFHLCYCHSPMRYLWDHYHDYLPRYGWLTRQVMPVLFHRLRQWDTASANRPDRVLANSAFIARRVRKAWGREAGVVHPPIDVDLFAPSATVGKQYLWVGQMTPYKRADLVVDAFARLGLPLLMVGTGEMAEEVARRATPNITIVPRLGFDELRQAYAQCRALLFPAEEDFGMIPVEANASGRPVIAYAGGGARETIVDGETGLFFPEQSIEALVDAVERCERWLGDFVPSDAMANARRFAPEVFDAGIRAAVAQGMGFEGEVHEAPRPARKTG</sequence>
<evidence type="ECO:0000313" key="2">
    <source>
        <dbReference type="EMBL" id="EGD59924.1"/>
    </source>
</evidence>
<organism evidence="2 3">
    <name type="scientific">Novosphingobium nitrogenifigens DSM 19370</name>
    <dbReference type="NCBI Taxonomy" id="983920"/>
    <lineage>
        <taxon>Bacteria</taxon>
        <taxon>Pseudomonadati</taxon>
        <taxon>Pseudomonadota</taxon>
        <taxon>Alphaproteobacteria</taxon>
        <taxon>Sphingomonadales</taxon>
        <taxon>Sphingomonadaceae</taxon>
        <taxon>Novosphingobium</taxon>
    </lineage>
</organism>
<dbReference type="GO" id="GO:0016757">
    <property type="term" value="F:glycosyltransferase activity"/>
    <property type="evidence" value="ECO:0007669"/>
    <property type="project" value="UniProtKB-ARBA"/>
</dbReference>
<dbReference type="PANTHER" id="PTHR45947">
    <property type="entry name" value="SULFOQUINOVOSYL TRANSFERASE SQD2"/>
    <property type="match status" value="1"/>
</dbReference>
<dbReference type="eggNOG" id="COG0438">
    <property type="taxonomic scope" value="Bacteria"/>
</dbReference>
<accession>F1Z6E3</accession>
<evidence type="ECO:0000259" key="1">
    <source>
        <dbReference type="Pfam" id="PF13439"/>
    </source>
</evidence>
<dbReference type="AlphaFoldDB" id="F1Z6E3"/>
<dbReference type="InterPro" id="IPR028098">
    <property type="entry name" value="Glyco_trans_4-like_N"/>
</dbReference>
<dbReference type="STRING" id="983920.Y88_2364"/>
<keyword evidence="3" id="KW-1185">Reference proteome</keyword>
<dbReference type="Pfam" id="PF13439">
    <property type="entry name" value="Glyco_transf_4"/>
    <property type="match status" value="1"/>
</dbReference>
<dbReference type="PANTHER" id="PTHR45947:SF3">
    <property type="entry name" value="SULFOQUINOVOSYL TRANSFERASE SQD2"/>
    <property type="match status" value="1"/>
</dbReference>
<dbReference type="Pfam" id="PF13692">
    <property type="entry name" value="Glyco_trans_1_4"/>
    <property type="match status" value="1"/>
</dbReference>
<dbReference type="OrthoDB" id="9801573at2"/>